<dbReference type="GO" id="GO:0006289">
    <property type="term" value="P:nucleotide-excision repair"/>
    <property type="evidence" value="ECO:0007669"/>
    <property type="project" value="TreeGrafter"/>
</dbReference>
<keyword evidence="2" id="KW-0238">DNA-binding</keyword>
<accession>A0A9P8NXC7</accession>
<dbReference type="SUPFAM" id="SSF50249">
    <property type="entry name" value="Nucleic acid-binding proteins"/>
    <property type="match status" value="1"/>
</dbReference>
<comment type="caution">
    <text evidence="5">The sequence shown here is derived from an EMBL/GenBank/DDBJ whole genome shotgun (WGS) entry which is preliminary data.</text>
</comment>
<reference evidence="5" key="2">
    <citation type="submission" date="2021-01" db="EMBL/GenBank/DDBJ databases">
        <authorList>
            <person name="Schikora-Tamarit M.A."/>
        </authorList>
    </citation>
    <scope>NUCLEOTIDE SEQUENCE</scope>
    <source>
        <strain evidence="5">NCAIM Y.01608</strain>
    </source>
</reference>
<evidence type="ECO:0008006" key="7">
    <source>
        <dbReference type="Google" id="ProtNLM"/>
    </source>
</evidence>
<dbReference type="CDD" id="cd04478">
    <property type="entry name" value="RPA2_DBD_D"/>
    <property type="match status" value="1"/>
</dbReference>
<evidence type="ECO:0000313" key="6">
    <source>
        <dbReference type="Proteomes" id="UP000788993"/>
    </source>
</evidence>
<sequence length="350" mass="38011">MSGYQPYSNYTSDGTGYGNYNGNETSSSQTRSAVTQSLIPVTIKEINDASQSGPDAPFQTHGLELYYVAFVGIIRELDASQAQSTMLKIEDGTGMVSVRKWNDEEGNESDSFAIGEYVKVVATIREFSGKKQIQTQTVQKIKDFNEIPYHFLSAIKIYLDNSGSTIVGKHSKTENGDSSLFVGNGSGDGANSPLEKIFEFVQENSAVMTDGVPLQLIAQNFNISIEEAESKIATLVDDGRIYNGSDDTNFLAVHSGCATIESTKSPDFAAKKLAHNSSLETTSPPLTFLSTRPFNVLDSSVASTKSSSKYSTVDSGWLLLRTSSILFLVERIAIDSSTEFSMTKFQTLVS</sequence>
<dbReference type="PANTHER" id="PTHR13989">
    <property type="entry name" value="REPLICATION PROTEIN A-RELATED"/>
    <property type="match status" value="1"/>
</dbReference>
<dbReference type="PANTHER" id="PTHR13989:SF16">
    <property type="entry name" value="REPLICATION PROTEIN A2"/>
    <property type="match status" value="1"/>
</dbReference>
<dbReference type="SUPFAM" id="SSF46785">
    <property type="entry name" value="Winged helix' DNA-binding domain"/>
    <property type="match status" value="1"/>
</dbReference>
<feature type="compositionally biased region" description="Low complexity" evidence="4">
    <location>
        <begin position="9"/>
        <end position="28"/>
    </location>
</feature>
<reference evidence="5" key="1">
    <citation type="journal article" date="2021" name="Open Biol.">
        <title>Shared evolutionary footprints suggest mitochondrial oxidative damage underlies multiple complex I losses in fungi.</title>
        <authorList>
            <person name="Schikora-Tamarit M.A."/>
            <person name="Marcet-Houben M."/>
            <person name="Nosek J."/>
            <person name="Gabaldon T."/>
        </authorList>
    </citation>
    <scope>NUCLEOTIDE SEQUENCE</scope>
    <source>
        <strain evidence="5">NCAIM Y.01608</strain>
    </source>
</reference>
<dbReference type="GO" id="GO:0005662">
    <property type="term" value="C:DNA replication factor A complex"/>
    <property type="evidence" value="ECO:0007669"/>
    <property type="project" value="TreeGrafter"/>
</dbReference>
<gene>
    <name evidence="5" type="ORF">OGATHE_005288</name>
</gene>
<keyword evidence="3" id="KW-0539">Nucleus</keyword>
<dbReference type="Gene3D" id="2.40.50.140">
    <property type="entry name" value="Nucleic acid-binding proteins"/>
    <property type="match status" value="1"/>
</dbReference>
<dbReference type="InterPro" id="IPR040260">
    <property type="entry name" value="RFA2-like"/>
</dbReference>
<evidence type="ECO:0000256" key="1">
    <source>
        <dbReference type="ARBA" id="ARBA00004123"/>
    </source>
</evidence>
<comment type="subcellular location">
    <subcellularLocation>
        <location evidence="1">Nucleus</location>
    </subcellularLocation>
</comment>
<evidence type="ECO:0000256" key="2">
    <source>
        <dbReference type="ARBA" id="ARBA00023125"/>
    </source>
</evidence>
<evidence type="ECO:0000256" key="3">
    <source>
        <dbReference type="ARBA" id="ARBA00023242"/>
    </source>
</evidence>
<dbReference type="InterPro" id="IPR036388">
    <property type="entry name" value="WH-like_DNA-bd_sf"/>
</dbReference>
<dbReference type="Gene3D" id="1.10.10.10">
    <property type="entry name" value="Winged helix-like DNA-binding domain superfamily/Winged helix DNA-binding domain"/>
    <property type="match status" value="1"/>
</dbReference>
<dbReference type="Proteomes" id="UP000788993">
    <property type="component" value="Unassembled WGS sequence"/>
</dbReference>
<dbReference type="GO" id="GO:0000724">
    <property type="term" value="P:double-strand break repair via homologous recombination"/>
    <property type="evidence" value="ECO:0007669"/>
    <property type="project" value="TreeGrafter"/>
</dbReference>
<proteinExistence type="predicted"/>
<organism evidence="5 6">
    <name type="scientific">Ogataea polymorpha</name>
    <dbReference type="NCBI Taxonomy" id="460523"/>
    <lineage>
        <taxon>Eukaryota</taxon>
        <taxon>Fungi</taxon>
        <taxon>Dikarya</taxon>
        <taxon>Ascomycota</taxon>
        <taxon>Saccharomycotina</taxon>
        <taxon>Pichiomycetes</taxon>
        <taxon>Pichiales</taxon>
        <taxon>Pichiaceae</taxon>
        <taxon>Ogataea</taxon>
    </lineage>
</organism>
<dbReference type="EMBL" id="JAEUBD010001468">
    <property type="protein sequence ID" value="KAH3660956.1"/>
    <property type="molecule type" value="Genomic_DNA"/>
</dbReference>
<dbReference type="InterPro" id="IPR012340">
    <property type="entry name" value="NA-bd_OB-fold"/>
</dbReference>
<evidence type="ECO:0000256" key="4">
    <source>
        <dbReference type="SAM" id="MobiDB-lite"/>
    </source>
</evidence>
<feature type="region of interest" description="Disordered" evidence="4">
    <location>
        <begin position="1"/>
        <end position="33"/>
    </location>
</feature>
<dbReference type="GO" id="GO:0000781">
    <property type="term" value="C:chromosome, telomeric region"/>
    <property type="evidence" value="ECO:0007669"/>
    <property type="project" value="TreeGrafter"/>
</dbReference>
<dbReference type="AlphaFoldDB" id="A0A9P8NXC7"/>
<dbReference type="GO" id="GO:0006260">
    <property type="term" value="P:DNA replication"/>
    <property type="evidence" value="ECO:0007669"/>
    <property type="project" value="TreeGrafter"/>
</dbReference>
<name>A0A9P8NXC7_9ASCO</name>
<protein>
    <recommendedName>
        <fullName evidence="7">Replication protein A C-terminal domain-containing protein</fullName>
    </recommendedName>
</protein>
<keyword evidence="6" id="KW-1185">Reference proteome</keyword>
<dbReference type="GO" id="GO:0035861">
    <property type="term" value="C:site of double-strand break"/>
    <property type="evidence" value="ECO:0007669"/>
    <property type="project" value="TreeGrafter"/>
</dbReference>
<evidence type="ECO:0000313" key="5">
    <source>
        <dbReference type="EMBL" id="KAH3660956.1"/>
    </source>
</evidence>
<dbReference type="InterPro" id="IPR036390">
    <property type="entry name" value="WH_DNA-bd_sf"/>
</dbReference>
<dbReference type="GO" id="GO:0003697">
    <property type="term" value="F:single-stranded DNA binding"/>
    <property type="evidence" value="ECO:0007669"/>
    <property type="project" value="TreeGrafter"/>
</dbReference>